<accession>A0A9P0HA24</accession>
<evidence type="ECO:0000256" key="1">
    <source>
        <dbReference type="SAM" id="SignalP"/>
    </source>
</evidence>
<reference evidence="2" key="1">
    <citation type="submission" date="2022-01" db="EMBL/GenBank/DDBJ databases">
        <authorList>
            <person name="King R."/>
        </authorList>
    </citation>
    <scope>NUCLEOTIDE SEQUENCE</scope>
</reference>
<name>A0A9P0HA24_NEZVI</name>
<proteinExistence type="predicted"/>
<dbReference type="AlphaFoldDB" id="A0A9P0HA24"/>
<dbReference type="Proteomes" id="UP001152798">
    <property type="component" value="Chromosome 4"/>
</dbReference>
<evidence type="ECO:0000313" key="3">
    <source>
        <dbReference type="Proteomes" id="UP001152798"/>
    </source>
</evidence>
<dbReference type="Gene3D" id="3.15.10.10">
    <property type="entry name" value="Bactericidal permeability-increasing protein, domain 1"/>
    <property type="match status" value="1"/>
</dbReference>
<dbReference type="EMBL" id="OV725080">
    <property type="protein sequence ID" value="CAH1398234.1"/>
    <property type="molecule type" value="Genomic_DNA"/>
</dbReference>
<gene>
    <name evidence="2" type="ORF">NEZAVI_LOCUS7927</name>
</gene>
<organism evidence="2 3">
    <name type="scientific">Nezara viridula</name>
    <name type="common">Southern green stink bug</name>
    <name type="synonym">Cimex viridulus</name>
    <dbReference type="NCBI Taxonomy" id="85310"/>
    <lineage>
        <taxon>Eukaryota</taxon>
        <taxon>Metazoa</taxon>
        <taxon>Ecdysozoa</taxon>
        <taxon>Arthropoda</taxon>
        <taxon>Hexapoda</taxon>
        <taxon>Insecta</taxon>
        <taxon>Pterygota</taxon>
        <taxon>Neoptera</taxon>
        <taxon>Paraneoptera</taxon>
        <taxon>Hemiptera</taxon>
        <taxon>Heteroptera</taxon>
        <taxon>Panheteroptera</taxon>
        <taxon>Pentatomomorpha</taxon>
        <taxon>Pentatomoidea</taxon>
        <taxon>Pentatomidae</taxon>
        <taxon>Pentatominae</taxon>
        <taxon>Nezara</taxon>
    </lineage>
</organism>
<keyword evidence="3" id="KW-1185">Reference proteome</keyword>
<dbReference type="OrthoDB" id="10373380at2759"/>
<protein>
    <submittedName>
        <fullName evidence="2">Uncharacterized protein</fullName>
    </submittedName>
</protein>
<evidence type="ECO:0000313" key="2">
    <source>
        <dbReference type="EMBL" id="CAH1398234.1"/>
    </source>
</evidence>
<sequence length="190" mass="21726">MKSIMLLLLSVLSWISFTSQVLVENLDDEIDYYIDNLINPGGTLKVKPIIRTDNSVLMIKDNHMLFNASVGLQGLEIAYSVNITYNVITLHYNLEVSFTGISQEADFLVTHQDGQSCSATVTNARIQFGNIHVKLRGFSSEFFNFLLKIILERDDFKSKITDFVNDKTDLYLIHLNKHLIFNCYKMFISS</sequence>
<feature type="chain" id="PRO_5040181634" evidence="1">
    <location>
        <begin position="21"/>
        <end position="190"/>
    </location>
</feature>
<feature type="signal peptide" evidence="1">
    <location>
        <begin position="1"/>
        <end position="20"/>
    </location>
</feature>
<keyword evidence="1" id="KW-0732">Signal</keyword>